<dbReference type="EMBL" id="FJ529690">
    <property type="protein sequence ID" value="ACM90959.1"/>
    <property type="molecule type" value="Genomic_DNA"/>
</dbReference>
<accession>C0JZS9</accession>
<evidence type="ECO:0000313" key="1">
    <source>
        <dbReference type="EMBL" id="ACM90959.1"/>
    </source>
</evidence>
<protein>
    <submittedName>
        <fullName evidence="1">TonB-dependent siderophore receptor</fullName>
    </submittedName>
</protein>
<sequence>MTKKEIKETRKMLMDALQKDKRWHNAGYNIIYYIGEHEGFQVWDTANADKTLWVHPDYVLYDTKTNRYKWVMWDEANTLASILMKKYPEYYSEEAKNKRAWRIRLNELQRYFIEPDRFFFGDEYVKKKYSKKLEEIYRYKAEAEKEEAEED</sequence>
<keyword evidence="1" id="KW-0675">Receptor</keyword>
<proteinExistence type="predicted"/>
<dbReference type="AlphaFoldDB" id="C0JZS9"/>
<reference evidence="1" key="1">
    <citation type="submission" date="2008-11" db="EMBL/GenBank/DDBJ databases">
        <title>Isolation and characterization of a fructose-1,6-bisphosphatase in Bacteroides sp. from a rumen metagenomic library.</title>
        <authorList>
            <person name="Wang J."/>
            <person name="Liu K."/>
            <person name="Zhao S."/>
            <person name="Bu D."/>
            <person name="Li D."/>
            <person name="Yu P."/>
            <person name="Wei H."/>
            <person name="Zhou L."/>
        </authorList>
    </citation>
    <scope>NUCLEOTIDE SEQUENCE</scope>
</reference>
<name>C0JZS9_9BACT</name>
<organism evidence="1">
    <name type="scientific">uncultured bacterium URE12</name>
    <dbReference type="NCBI Taxonomy" id="581111"/>
    <lineage>
        <taxon>Bacteria</taxon>
        <taxon>environmental samples</taxon>
    </lineage>
</organism>